<dbReference type="Gene3D" id="3.40.50.10810">
    <property type="entry name" value="Tandem AAA-ATPase domain"/>
    <property type="match status" value="1"/>
</dbReference>
<evidence type="ECO:0000256" key="12">
    <source>
        <dbReference type="SAM" id="MobiDB-lite"/>
    </source>
</evidence>
<evidence type="ECO:0000259" key="13">
    <source>
        <dbReference type="PROSITE" id="PS51192"/>
    </source>
</evidence>
<feature type="region of interest" description="Disordered" evidence="12">
    <location>
        <begin position="157"/>
        <end position="230"/>
    </location>
</feature>
<evidence type="ECO:0000256" key="6">
    <source>
        <dbReference type="ARBA" id="ARBA00022806"/>
    </source>
</evidence>
<feature type="region of interest" description="Disordered" evidence="12">
    <location>
        <begin position="473"/>
        <end position="493"/>
    </location>
</feature>
<feature type="region of interest" description="Disordered" evidence="12">
    <location>
        <begin position="258"/>
        <end position="321"/>
    </location>
</feature>
<dbReference type="InterPro" id="IPR027417">
    <property type="entry name" value="P-loop_NTPase"/>
</dbReference>
<dbReference type="GO" id="GO:0016787">
    <property type="term" value="F:hydrolase activity"/>
    <property type="evidence" value="ECO:0007669"/>
    <property type="project" value="UniProtKB-KW"/>
</dbReference>
<evidence type="ECO:0000313" key="16">
    <source>
        <dbReference type="Proteomes" id="UP000837801"/>
    </source>
</evidence>
<dbReference type="Proteomes" id="UP000837801">
    <property type="component" value="Unassembled WGS sequence"/>
</dbReference>
<dbReference type="FunFam" id="3.40.50.10810:FF:000014">
    <property type="entry name" value="SWI/SNF-related matrix-associated actin-dependent regulator of chromatin subfamily A containing DEAD/H box 1"/>
    <property type="match status" value="1"/>
</dbReference>
<proteinExistence type="inferred from homology"/>
<feature type="compositionally biased region" description="Acidic residues" evidence="12">
    <location>
        <begin position="388"/>
        <end position="419"/>
    </location>
</feature>
<feature type="compositionally biased region" description="Polar residues" evidence="12">
    <location>
        <begin position="11"/>
        <end position="24"/>
    </location>
</feature>
<dbReference type="Pfam" id="PF00271">
    <property type="entry name" value="Helicase_C"/>
    <property type="match status" value="1"/>
</dbReference>
<dbReference type="GO" id="GO:0005694">
    <property type="term" value="C:chromosome"/>
    <property type="evidence" value="ECO:0007669"/>
    <property type="project" value="UniProtKB-ARBA"/>
</dbReference>
<dbReference type="InterPro" id="IPR038718">
    <property type="entry name" value="SNF2-like_sf"/>
</dbReference>
<feature type="compositionally biased region" description="Low complexity" evidence="12">
    <location>
        <begin position="25"/>
        <end position="36"/>
    </location>
</feature>
<evidence type="ECO:0000256" key="1">
    <source>
        <dbReference type="ARBA" id="ARBA00004123"/>
    </source>
</evidence>
<name>A0A9P0VZ96_9ASCO</name>
<dbReference type="OrthoDB" id="5857104at2759"/>
<comment type="caution">
    <text evidence="15">The sequence shown here is derived from an EMBL/GenBank/DDBJ whole genome shotgun (WGS) entry which is preliminary data.</text>
</comment>
<dbReference type="Gene3D" id="3.40.50.300">
    <property type="entry name" value="P-loop containing nucleotide triphosphate hydrolases"/>
    <property type="match status" value="2"/>
</dbReference>
<keyword evidence="10" id="KW-0539">Nucleus</keyword>
<feature type="compositionally biased region" description="Basic and acidic residues" evidence="12">
    <location>
        <begin position="59"/>
        <end position="69"/>
    </location>
</feature>
<comment type="subcellular location">
    <subcellularLocation>
        <location evidence="1">Nucleus</location>
    </subcellularLocation>
</comment>
<organism evidence="15 16">
    <name type="scientific">[Candida] railenensis</name>
    <dbReference type="NCBI Taxonomy" id="45579"/>
    <lineage>
        <taxon>Eukaryota</taxon>
        <taxon>Fungi</taxon>
        <taxon>Dikarya</taxon>
        <taxon>Ascomycota</taxon>
        <taxon>Saccharomycotina</taxon>
        <taxon>Pichiomycetes</taxon>
        <taxon>Debaryomycetaceae</taxon>
        <taxon>Kurtzmaniella</taxon>
    </lineage>
</organism>
<keyword evidence="11" id="KW-0175">Coiled coil</keyword>
<keyword evidence="5" id="KW-0378">Hydrolase</keyword>
<feature type="compositionally biased region" description="Polar residues" evidence="12">
    <location>
        <begin position="258"/>
        <end position="267"/>
    </location>
</feature>
<dbReference type="Pfam" id="PF00176">
    <property type="entry name" value="SNF2-rel_dom"/>
    <property type="match status" value="1"/>
</dbReference>
<feature type="region of interest" description="Disordered" evidence="12">
    <location>
        <begin position="1"/>
        <end position="69"/>
    </location>
</feature>
<feature type="compositionally biased region" description="Polar residues" evidence="12">
    <location>
        <begin position="157"/>
        <end position="168"/>
    </location>
</feature>
<dbReference type="PANTHER" id="PTHR10799">
    <property type="entry name" value="SNF2/RAD54 HELICASE FAMILY"/>
    <property type="match status" value="1"/>
</dbReference>
<dbReference type="PROSITE" id="PS51194">
    <property type="entry name" value="HELICASE_CTER"/>
    <property type="match status" value="1"/>
</dbReference>
<keyword evidence="7" id="KW-0067">ATP-binding</keyword>
<protein>
    <recommendedName>
        <fullName evidence="3">DNA helicase</fullName>
        <ecNumber evidence="3">3.6.4.12</ecNumber>
    </recommendedName>
</protein>
<dbReference type="GO" id="GO:0003677">
    <property type="term" value="F:DNA binding"/>
    <property type="evidence" value="ECO:0007669"/>
    <property type="project" value="UniProtKB-KW"/>
</dbReference>
<feature type="compositionally biased region" description="Polar residues" evidence="12">
    <location>
        <begin position="175"/>
        <end position="186"/>
    </location>
</feature>
<feature type="coiled-coil region" evidence="11">
    <location>
        <begin position="119"/>
        <end position="151"/>
    </location>
</feature>
<evidence type="ECO:0000256" key="5">
    <source>
        <dbReference type="ARBA" id="ARBA00022801"/>
    </source>
</evidence>
<dbReference type="GO" id="GO:0005524">
    <property type="term" value="F:ATP binding"/>
    <property type="evidence" value="ECO:0007669"/>
    <property type="project" value="UniProtKB-KW"/>
</dbReference>
<feature type="domain" description="Helicase ATP-binding" evidence="13">
    <location>
        <begin position="616"/>
        <end position="791"/>
    </location>
</feature>
<keyword evidence="9" id="KW-0238">DNA-binding</keyword>
<evidence type="ECO:0000256" key="8">
    <source>
        <dbReference type="ARBA" id="ARBA00022853"/>
    </source>
</evidence>
<keyword evidence="8" id="KW-0156">Chromatin regulator</keyword>
<evidence type="ECO:0000259" key="14">
    <source>
        <dbReference type="PROSITE" id="PS51194"/>
    </source>
</evidence>
<feature type="compositionally biased region" description="Polar residues" evidence="12">
    <location>
        <begin position="281"/>
        <end position="318"/>
    </location>
</feature>
<feature type="region of interest" description="Disordered" evidence="12">
    <location>
        <begin position="378"/>
        <end position="422"/>
    </location>
</feature>
<keyword evidence="16" id="KW-1185">Reference proteome</keyword>
<dbReference type="EC" id="3.6.4.12" evidence="3"/>
<sequence length="1170" mass="133872">MSWYKKEASSPKVSSSIESYVQVPSSSPINIKSSPSKNHRDLQPPSRLQLDSNSMDEEEKQRKLEAKRQAIRSHHDFPVVRRKFYYLQESDIFKGFVKGKGNLRDVTQWLTDNYDKEDILSKKEEVNRASRESQEKERKRLEEERFRLELASRERLNQQLEDTGVNSSDVEDRTNNNINGHNSDSEMSPVKIVRGKARVKSIDSSQPNGDSESPATSENKEDESTNVNISKPRVSILDKYKYKPKSGLTQSRLDSLFKSSSTGSSEVKPQKKRRLVRASDANGTESESNNDSGSVTPITSTMHTPPVPLSQSSSSTALHKSLGHDTIPKLKLKLQDFVHPNFQGKVDVDDDEEDNGIVADDDLERLEEKIRENRKLAKARRGGAAVAADDDEEEEDLDDEMELEDDELSDGLSQEEEDEHYGGLTSIDSQILEFLNDAPKQDIVEICQVPPDVADVIISKRPFENIYAIAEEKFDQSTPPPDDNAGVKKRRQNMRKPLGQKIIELTEKSLKGYKAVDSLIKKCSEYGDLITKQMETWGVTVTGEGELEVVELPNTQDGTDVIEINNEDDDEDDDEIKVVSHTNKSKKLRYYDEKPSLLSSDIELKNYQQVGINWLNLLYQNKLSCILADEMGLGKTCQVISFMALLKEISQTKDISERKKRTCHLVVVPASTLENWMREFQKFCPDIMVQAYYGSQREREELRYELQDQEFDVLVTTYNLATGAAPDFKFLRSQPFDMIVYDEGHMLKNSTSERYTKLMRLKANFRLLLTGTPLQNNLKELVSLLAFMLPGLFSDKKEDLEGLFNQKISTNDTHKDYNPLLSQQAITKAKTMMTPFVLRRKKDQVLKHLPAKTHKIEYCDLSKSQKSIYTEYMKQAKSTRSERERRKLLSPKELVAINKSDPIPSSTNVMMSLRKASLHPLLFRKIYDEKKLKIMSKAIMEEPEYVEANQQFIYEDMCVMSDYELNNLCKKFPHTLSKYVLERKHWFESGKVIKALEIVTSVMEKKNKVLIFSLFTQMLDILETALSFKKIKFLRLDGQTSVELRQDIIDQFYDDDSIPVFLLSTKAGGFGINLVVANNVIIFDQSFNPHDDRQAEDRAHRVGQEKEVLVTKLITRNTIEENMLQLAQNKLALDQSISSEDGNEKQFEEKAASLFEKILFSDDSKQSTPI</sequence>
<evidence type="ECO:0000256" key="7">
    <source>
        <dbReference type="ARBA" id="ARBA00022840"/>
    </source>
</evidence>
<dbReference type="InterPro" id="IPR001650">
    <property type="entry name" value="Helicase_C-like"/>
</dbReference>
<dbReference type="SMART" id="SM00487">
    <property type="entry name" value="DEXDc"/>
    <property type="match status" value="1"/>
</dbReference>
<dbReference type="InterPro" id="IPR000330">
    <property type="entry name" value="SNF2_N"/>
</dbReference>
<dbReference type="SUPFAM" id="SSF52540">
    <property type="entry name" value="P-loop containing nucleoside triphosphate hydrolases"/>
    <property type="match status" value="2"/>
</dbReference>
<evidence type="ECO:0000256" key="10">
    <source>
        <dbReference type="ARBA" id="ARBA00023242"/>
    </source>
</evidence>
<evidence type="ECO:0000256" key="4">
    <source>
        <dbReference type="ARBA" id="ARBA00022741"/>
    </source>
</evidence>
<dbReference type="InterPro" id="IPR049730">
    <property type="entry name" value="SNF2/RAD54-like_C"/>
</dbReference>
<reference evidence="15" key="1">
    <citation type="submission" date="2022-03" db="EMBL/GenBank/DDBJ databases">
        <authorList>
            <person name="Legras J.-L."/>
            <person name="Devillers H."/>
            <person name="Grondin C."/>
        </authorList>
    </citation>
    <scope>NUCLEOTIDE SEQUENCE</scope>
    <source>
        <strain evidence="15">CLIB 1423</strain>
    </source>
</reference>
<evidence type="ECO:0000256" key="11">
    <source>
        <dbReference type="SAM" id="Coils"/>
    </source>
</evidence>
<dbReference type="CDD" id="cd18793">
    <property type="entry name" value="SF2_C_SNF"/>
    <property type="match status" value="1"/>
</dbReference>
<dbReference type="AlphaFoldDB" id="A0A9P0VZ96"/>
<comment type="similarity">
    <text evidence="2">Belongs to the SNF2/RAD54 helicase family.</text>
</comment>
<feature type="compositionally biased region" description="Polar residues" evidence="12">
    <location>
        <begin position="202"/>
        <end position="217"/>
    </location>
</feature>
<keyword evidence="6 15" id="KW-0347">Helicase</keyword>
<dbReference type="InterPro" id="IPR014001">
    <property type="entry name" value="Helicase_ATP-bd"/>
</dbReference>
<gene>
    <name evidence="15" type="ORF">CLIB1423_18S01178</name>
</gene>
<dbReference type="SMART" id="SM00490">
    <property type="entry name" value="HELICc"/>
    <property type="match status" value="1"/>
</dbReference>
<keyword evidence="4" id="KW-0547">Nucleotide-binding</keyword>
<dbReference type="GO" id="GO:0140658">
    <property type="term" value="F:ATP-dependent chromatin remodeler activity"/>
    <property type="evidence" value="ECO:0007669"/>
    <property type="project" value="UniProtKB-ARBA"/>
</dbReference>
<dbReference type="PROSITE" id="PS51192">
    <property type="entry name" value="HELICASE_ATP_BIND_1"/>
    <property type="match status" value="1"/>
</dbReference>
<feature type="domain" description="Helicase C-terminal" evidence="14">
    <location>
        <begin position="994"/>
        <end position="1145"/>
    </location>
</feature>
<dbReference type="GO" id="GO:0005634">
    <property type="term" value="C:nucleus"/>
    <property type="evidence" value="ECO:0007669"/>
    <property type="project" value="UniProtKB-SubCell"/>
</dbReference>
<evidence type="ECO:0000256" key="2">
    <source>
        <dbReference type="ARBA" id="ARBA00007025"/>
    </source>
</evidence>
<evidence type="ECO:0000256" key="3">
    <source>
        <dbReference type="ARBA" id="ARBA00012551"/>
    </source>
</evidence>
<dbReference type="GO" id="GO:0003678">
    <property type="term" value="F:DNA helicase activity"/>
    <property type="evidence" value="ECO:0007669"/>
    <property type="project" value="UniProtKB-EC"/>
</dbReference>
<dbReference type="EMBL" id="CAKXYY010000018">
    <property type="protein sequence ID" value="CAH2354677.1"/>
    <property type="molecule type" value="Genomic_DNA"/>
</dbReference>
<evidence type="ECO:0000256" key="9">
    <source>
        <dbReference type="ARBA" id="ARBA00023125"/>
    </source>
</evidence>
<evidence type="ECO:0000313" key="15">
    <source>
        <dbReference type="EMBL" id="CAH2354677.1"/>
    </source>
</evidence>
<accession>A0A9P0VZ96</accession>